<dbReference type="PROSITE" id="PS50110">
    <property type="entry name" value="RESPONSE_REGULATORY"/>
    <property type="match status" value="1"/>
</dbReference>
<dbReference type="InterPro" id="IPR029016">
    <property type="entry name" value="GAF-like_dom_sf"/>
</dbReference>
<feature type="compositionally biased region" description="Polar residues" evidence="7">
    <location>
        <begin position="315"/>
        <end position="335"/>
    </location>
</feature>
<dbReference type="InterPro" id="IPR036890">
    <property type="entry name" value="HATPase_C_sf"/>
</dbReference>
<dbReference type="InterPro" id="IPR011006">
    <property type="entry name" value="CheY-like_superfamily"/>
</dbReference>
<feature type="region of interest" description="Disordered" evidence="7">
    <location>
        <begin position="1320"/>
        <end position="1407"/>
    </location>
</feature>
<dbReference type="PROSITE" id="PS50109">
    <property type="entry name" value="HIS_KIN"/>
    <property type="match status" value="1"/>
</dbReference>
<accession>A0A8K0NRV3</accession>
<dbReference type="Pfam" id="PF02518">
    <property type="entry name" value="HATPase_c"/>
    <property type="match status" value="1"/>
</dbReference>
<dbReference type="InterPro" id="IPR005467">
    <property type="entry name" value="His_kinase_dom"/>
</dbReference>
<organism evidence="10 11">
    <name type="scientific">Filobasidium floriforme</name>
    <dbReference type="NCBI Taxonomy" id="5210"/>
    <lineage>
        <taxon>Eukaryota</taxon>
        <taxon>Fungi</taxon>
        <taxon>Dikarya</taxon>
        <taxon>Basidiomycota</taxon>
        <taxon>Agaricomycotina</taxon>
        <taxon>Tremellomycetes</taxon>
        <taxon>Filobasidiales</taxon>
        <taxon>Filobasidiaceae</taxon>
        <taxon>Filobasidium</taxon>
    </lineage>
</organism>
<dbReference type="Pfam" id="PF00512">
    <property type="entry name" value="HisKA"/>
    <property type="match status" value="1"/>
</dbReference>
<dbReference type="Pfam" id="PF00072">
    <property type="entry name" value="Response_reg"/>
    <property type="match status" value="1"/>
</dbReference>
<feature type="compositionally biased region" description="Basic and acidic residues" evidence="7">
    <location>
        <begin position="282"/>
        <end position="301"/>
    </location>
</feature>
<evidence type="ECO:0000256" key="7">
    <source>
        <dbReference type="SAM" id="MobiDB-lite"/>
    </source>
</evidence>
<evidence type="ECO:0000259" key="9">
    <source>
        <dbReference type="PROSITE" id="PS50110"/>
    </source>
</evidence>
<evidence type="ECO:0000256" key="4">
    <source>
        <dbReference type="ARBA" id="ARBA00022679"/>
    </source>
</evidence>
<dbReference type="CDD" id="cd17546">
    <property type="entry name" value="REC_hyHK_CKI1_RcsC-like"/>
    <property type="match status" value="1"/>
</dbReference>
<dbReference type="SMART" id="SM00387">
    <property type="entry name" value="HATPase_c"/>
    <property type="match status" value="1"/>
</dbReference>
<dbReference type="SUPFAM" id="SSF47384">
    <property type="entry name" value="Homodimeric domain of signal transducing histidine kinase"/>
    <property type="match status" value="1"/>
</dbReference>
<dbReference type="InterPro" id="IPR003594">
    <property type="entry name" value="HATPase_dom"/>
</dbReference>
<dbReference type="GO" id="GO:0000155">
    <property type="term" value="F:phosphorelay sensor kinase activity"/>
    <property type="evidence" value="ECO:0007669"/>
    <property type="project" value="InterPro"/>
</dbReference>
<dbReference type="SUPFAM" id="SSF55874">
    <property type="entry name" value="ATPase domain of HSP90 chaperone/DNA topoisomerase II/histidine kinase"/>
    <property type="match status" value="1"/>
</dbReference>
<evidence type="ECO:0000256" key="5">
    <source>
        <dbReference type="ARBA" id="ARBA00022777"/>
    </source>
</evidence>
<dbReference type="InterPro" id="IPR001789">
    <property type="entry name" value="Sig_transdc_resp-reg_receiver"/>
</dbReference>
<dbReference type="SUPFAM" id="SSF52172">
    <property type="entry name" value="CheY-like"/>
    <property type="match status" value="1"/>
</dbReference>
<feature type="compositionally biased region" description="Polar residues" evidence="7">
    <location>
        <begin position="391"/>
        <end position="414"/>
    </location>
</feature>
<keyword evidence="11" id="KW-1185">Reference proteome</keyword>
<dbReference type="EMBL" id="JABELV010000028">
    <property type="protein sequence ID" value="KAG7562651.1"/>
    <property type="molecule type" value="Genomic_DNA"/>
</dbReference>
<dbReference type="Gene3D" id="3.40.50.2300">
    <property type="match status" value="1"/>
</dbReference>
<comment type="caution">
    <text evidence="10">The sequence shown here is derived from an EMBL/GenBank/DDBJ whole genome shotgun (WGS) entry which is preliminary data.</text>
</comment>
<dbReference type="SMART" id="SM00448">
    <property type="entry name" value="REC"/>
    <property type="match status" value="1"/>
</dbReference>
<dbReference type="Proteomes" id="UP000812966">
    <property type="component" value="Unassembled WGS sequence"/>
</dbReference>
<evidence type="ECO:0000256" key="6">
    <source>
        <dbReference type="PROSITE-ProRule" id="PRU00169"/>
    </source>
</evidence>
<feature type="compositionally biased region" description="Polar residues" evidence="7">
    <location>
        <begin position="129"/>
        <end position="143"/>
    </location>
</feature>
<dbReference type="InterPro" id="IPR004358">
    <property type="entry name" value="Sig_transdc_His_kin-like_C"/>
</dbReference>
<dbReference type="InterPro" id="IPR003018">
    <property type="entry name" value="GAF"/>
</dbReference>
<dbReference type="InterPro" id="IPR003661">
    <property type="entry name" value="HisK_dim/P_dom"/>
</dbReference>
<protein>
    <recommendedName>
        <fullName evidence="2">histidine kinase</fullName>
        <ecNumber evidence="2">2.7.13.3</ecNumber>
    </recommendedName>
</protein>
<keyword evidence="3 6" id="KW-0597">Phosphoprotein</keyword>
<dbReference type="Gene3D" id="1.10.287.130">
    <property type="match status" value="1"/>
</dbReference>
<feature type="compositionally biased region" description="Basic and acidic residues" evidence="7">
    <location>
        <begin position="44"/>
        <end position="60"/>
    </location>
</feature>
<dbReference type="PRINTS" id="PR00344">
    <property type="entry name" value="BCTRLSENSOR"/>
</dbReference>
<dbReference type="Gene3D" id="3.30.450.40">
    <property type="match status" value="1"/>
</dbReference>
<comment type="catalytic activity">
    <reaction evidence="1">
        <text>ATP + protein L-histidine = ADP + protein N-phospho-L-histidine.</text>
        <dbReference type="EC" id="2.7.13.3"/>
    </reaction>
</comment>
<dbReference type="Pfam" id="PF01590">
    <property type="entry name" value="GAF"/>
    <property type="match status" value="1"/>
</dbReference>
<feature type="region of interest" description="Disordered" evidence="7">
    <location>
        <begin position="281"/>
        <end position="416"/>
    </location>
</feature>
<dbReference type="Gene3D" id="3.30.565.10">
    <property type="entry name" value="Histidine kinase-like ATPase, C-terminal domain"/>
    <property type="match status" value="1"/>
</dbReference>
<gene>
    <name evidence="10" type="ORF">FFLO_01918</name>
</gene>
<feature type="compositionally biased region" description="Basic and acidic residues" evidence="7">
    <location>
        <begin position="251"/>
        <end position="260"/>
    </location>
</feature>
<sequence length="1546" mass="168159">MDPDPSVVSPIDSQDDTSISTSSSKSDRRPVLLTTYDQGSDSMGTHDVKQEQERMERRNSIVDSDSGRISPPQTKGQWDAFIKSYLDDSLMLEPKLFKQDTVEPTIITLEPVDTSAIDLDPVSPEVVPPTNSTTPRPAETSTARPPATIDIPKGQAENEQDTNGNAESLEQRLFSVHGDDLTMGGGENRPRVAGPDTPLREEDVQFPTVSPRGAGSGSGSDERGDNQDPNIPNIVAGQETHLPVKNKSKASRRERSRQGDENALAQALGQANATRLTAVGENGERDGEGGTHSGESVDKVKVKAGSAESRVPPAASSQSSATLRQSTVTGGTASTIRGDPVQTFPLTGKGPVHRLRPPTSTINRPGINPLHPGDLQEGNGGGTQSTGSGESRNATASSSAMDSQNSIGSNTGLPTINMGAAGANETDRVREFFQKNGFLCAPKQQPEAVRRRLRMIRRLGLDRPGQPIRRETLDKFTRLACSVFNVKIAAVTIIGKHNQLFVSEIGLGQHEMDTDLGLCTHTALSAGDCMLVADVGKDWRFSKHPLVCGGSGPIQAYCGAPLIVTRGKYPVTIGSFCVIDMKPRPDFGERTKAVMTDLAGCVVAELEQMYQVTENQHQQSMHQVTVDFLRQSLQTGTGSRRELNRKAKTAAVAAGNVKDRTSIAEEGDEDETSLDLFQEACRIVRDTLHANACAIVDASNFHVFYPINSGGSARGSSSGAPTDSGGGSSSRDDTSTLGGYSSDGSFLGLNAGDRRTARNLVNLVPRSLAPTVQFVPRRRRNEALHNDEWADDNEKIRMLGSAMSDDSSQFYFQSPEAKRVVAEFISLNLKSRKTWFERDDSKAIANSINAVMPPGTACSLAMPIFDYEGQCAFVFVACWTDDLYTYNSSALSFVESICGTLMATSQRNRMAAVEQSQRLFASLANHELRTPMHQMLASTALLRDLANQAEPISNNELVMSRVLKQEIGELCDTLDSSGRTLDSLLNDVLDFLDVGGEHAEQRDLTMKGPQKASEPMESVLTEVIREAWEMEARTRGVSGGDMDDLEVYLEIMPRETGTWQLDRDKLPLQRAVLKLLINAFQCTPRGYIAVICEDISRKTHAPRGYHEARPTTMVSITIEDSGIGMEQDFVDNHIFKPFAKANVHAKGAGLGVPLASRMIDLMGGSIMFQSAVGSGTSAKIEVPLSIDTEGDGTAEETDSNEVRVHLLGFKSKDGLALAHMAASMKRQLRASQCDVVRSLSEADAVVIEEACDLEPYESDLLAFTKVHHRQIVMFGSSTSPRRTDPPGSIQLGGEEVPVCWVFRPLLPAVIDRIITATRSRSWDERPAGQSAHPKKGQMINPDSTTTESDSDAEQKPRIEQQPQAVMPEPAMSDPNLADLKHTRPEMTERSETSKSLAFSHAKETEKSQAESTELQAAFKVLVVEDNVVNRRLLVGALKKMGIHVAEAVDGEDGISEYTLFKPGLVLLDINMPRKNGFEAAIAIRAYEQEMKWPRCKIIAVTALQGPLNEQRGLIEAGIDEWITKPVSIRRLRQDVSDLRKKYQASA</sequence>
<feature type="region of interest" description="Disordered" evidence="7">
    <location>
        <begin position="112"/>
        <end position="262"/>
    </location>
</feature>
<reference evidence="10" key="1">
    <citation type="submission" date="2020-04" db="EMBL/GenBank/DDBJ databases">
        <title>Analysis of mating type loci in Filobasidium floriforme.</title>
        <authorList>
            <person name="Nowrousian M."/>
        </authorList>
    </citation>
    <scope>NUCLEOTIDE SEQUENCE</scope>
    <source>
        <strain evidence="10">CBS 6242</strain>
    </source>
</reference>
<feature type="modified residue" description="4-aspartylphosphate" evidence="6">
    <location>
        <position position="1468"/>
    </location>
</feature>
<dbReference type="EC" id="2.7.13.3" evidence="2"/>
<feature type="region of interest" description="Disordered" evidence="7">
    <location>
        <begin position="710"/>
        <end position="739"/>
    </location>
</feature>
<feature type="compositionally biased region" description="Low complexity" evidence="7">
    <location>
        <begin position="9"/>
        <end position="24"/>
    </location>
</feature>
<dbReference type="SUPFAM" id="SSF55781">
    <property type="entry name" value="GAF domain-like"/>
    <property type="match status" value="1"/>
</dbReference>
<evidence type="ECO:0000256" key="1">
    <source>
        <dbReference type="ARBA" id="ARBA00000085"/>
    </source>
</evidence>
<name>A0A8K0NRV3_9TREE</name>
<dbReference type="OrthoDB" id="21225at2759"/>
<feature type="region of interest" description="Disordered" evidence="7">
    <location>
        <begin position="1"/>
        <end position="75"/>
    </location>
</feature>
<dbReference type="GO" id="GO:0005886">
    <property type="term" value="C:plasma membrane"/>
    <property type="evidence" value="ECO:0007669"/>
    <property type="project" value="TreeGrafter"/>
</dbReference>
<evidence type="ECO:0000313" key="11">
    <source>
        <dbReference type="Proteomes" id="UP000812966"/>
    </source>
</evidence>
<dbReference type="SMART" id="SM00388">
    <property type="entry name" value="HisKA"/>
    <property type="match status" value="1"/>
</dbReference>
<feature type="compositionally biased region" description="Basic and acidic residues" evidence="7">
    <location>
        <begin position="1378"/>
        <end position="1392"/>
    </location>
</feature>
<evidence type="ECO:0000259" key="8">
    <source>
        <dbReference type="PROSITE" id="PS50109"/>
    </source>
</evidence>
<dbReference type="InterPro" id="IPR036097">
    <property type="entry name" value="HisK_dim/P_sf"/>
</dbReference>
<keyword evidence="5" id="KW-0418">Kinase</keyword>
<evidence type="ECO:0000256" key="2">
    <source>
        <dbReference type="ARBA" id="ARBA00012438"/>
    </source>
</evidence>
<feature type="domain" description="Histidine kinase" evidence="8">
    <location>
        <begin position="923"/>
        <end position="1186"/>
    </location>
</feature>
<proteinExistence type="predicted"/>
<evidence type="ECO:0000256" key="3">
    <source>
        <dbReference type="ARBA" id="ARBA00022553"/>
    </source>
</evidence>
<feature type="compositionally biased region" description="Low complexity" evidence="7">
    <location>
        <begin position="710"/>
        <end position="723"/>
    </location>
</feature>
<evidence type="ECO:0000313" key="10">
    <source>
        <dbReference type="EMBL" id="KAG7562651.1"/>
    </source>
</evidence>
<dbReference type="PANTHER" id="PTHR43047">
    <property type="entry name" value="TWO-COMPONENT HISTIDINE PROTEIN KINASE"/>
    <property type="match status" value="1"/>
</dbReference>
<dbReference type="GO" id="GO:0009927">
    <property type="term" value="F:histidine phosphotransfer kinase activity"/>
    <property type="evidence" value="ECO:0007669"/>
    <property type="project" value="TreeGrafter"/>
</dbReference>
<feature type="domain" description="Response regulatory" evidence="9">
    <location>
        <begin position="1419"/>
        <end position="1539"/>
    </location>
</feature>
<keyword evidence="4" id="KW-0808">Transferase</keyword>
<dbReference type="PANTHER" id="PTHR43047:SF72">
    <property type="entry name" value="OSMOSENSING HISTIDINE PROTEIN KINASE SLN1"/>
    <property type="match status" value="1"/>
</dbReference>
<dbReference type="CDD" id="cd00082">
    <property type="entry name" value="HisKA"/>
    <property type="match status" value="1"/>
</dbReference>